<evidence type="ECO:0000256" key="1">
    <source>
        <dbReference type="SAM" id="MobiDB-lite"/>
    </source>
</evidence>
<dbReference type="KEGG" id="agv:OJF2_71580"/>
<reference evidence="2 3" key="1">
    <citation type="submission" date="2019-08" db="EMBL/GenBank/DDBJ databases">
        <title>Deep-cultivation of Planctomycetes and their phenomic and genomic characterization uncovers novel biology.</title>
        <authorList>
            <person name="Wiegand S."/>
            <person name="Jogler M."/>
            <person name="Boedeker C."/>
            <person name="Pinto D."/>
            <person name="Vollmers J."/>
            <person name="Rivas-Marin E."/>
            <person name="Kohn T."/>
            <person name="Peeters S.H."/>
            <person name="Heuer A."/>
            <person name="Rast P."/>
            <person name="Oberbeckmann S."/>
            <person name="Bunk B."/>
            <person name="Jeske O."/>
            <person name="Meyerdierks A."/>
            <person name="Storesund J.E."/>
            <person name="Kallscheuer N."/>
            <person name="Luecker S."/>
            <person name="Lage O.M."/>
            <person name="Pohl T."/>
            <person name="Merkel B.J."/>
            <person name="Hornburger P."/>
            <person name="Mueller R.-W."/>
            <person name="Bruemmer F."/>
            <person name="Labrenz M."/>
            <person name="Spormann A.M."/>
            <person name="Op den Camp H."/>
            <person name="Overmann J."/>
            <person name="Amann R."/>
            <person name="Jetten M.S.M."/>
            <person name="Mascher T."/>
            <person name="Medema M.H."/>
            <person name="Devos D.P."/>
            <person name="Kaster A.-K."/>
            <person name="Ovreas L."/>
            <person name="Rohde M."/>
            <person name="Galperin M.Y."/>
            <person name="Jogler C."/>
        </authorList>
    </citation>
    <scope>NUCLEOTIDE SEQUENCE [LARGE SCALE GENOMIC DNA]</scope>
    <source>
        <strain evidence="2 3">OJF2</strain>
    </source>
</reference>
<dbReference type="OrthoDB" id="737371at2"/>
<keyword evidence="3" id="KW-1185">Reference proteome</keyword>
<dbReference type="InterPro" id="IPR045499">
    <property type="entry name" value="DUF6492"/>
</dbReference>
<feature type="region of interest" description="Disordered" evidence="1">
    <location>
        <begin position="1"/>
        <end position="29"/>
    </location>
</feature>
<dbReference type="Pfam" id="PF20102">
    <property type="entry name" value="DUF6492"/>
    <property type="match status" value="1"/>
</dbReference>
<organism evidence="2 3">
    <name type="scientific">Aquisphaera giovannonii</name>
    <dbReference type="NCBI Taxonomy" id="406548"/>
    <lineage>
        <taxon>Bacteria</taxon>
        <taxon>Pseudomonadati</taxon>
        <taxon>Planctomycetota</taxon>
        <taxon>Planctomycetia</taxon>
        <taxon>Isosphaerales</taxon>
        <taxon>Isosphaeraceae</taxon>
        <taxon>Aquisphaera</taxon>
    </lineage>
</organism>
<dbReference type="RefSeq" id="WP_148597989.1">
    <property type="nucleotide sequence ID" value="NZ_CP042997.1"/>
</dbReference>
<evidence type="ECO:0000313" key="2">
    <source>
        <dbReference type="EMBL" id="QEH38555.1"/>
    </source>
</evidence>
<evidence type="ECO:0000313" key="3">
    <source>
        <dbReference type="Proteomes" id="UP000324233"/>
    </source>
</evidence>
<name>A0A5B9WES8_9BACT</name>
<dbReference type="Proteomes" id="UP000324233">
    <property type="component" value="Chromosome"/>
</dbReference>
<accession>A0A5B9WES8</accession>
<feature type="compositionally biased region" description="Basic and acidic residues" evidence="1">
    <location>
        <begin position="1"/>
        <end position="15"/>
    </location>
</feature>
<dbReference type="EMBL" id="CP042997">
    <property type="protein sequence ID" value="QEH38555.1"/>
    <property type="molecule type" value="Genomic_DNA"/>
</dbReference>
<sequence length="802" mass="87781">MGSQPLHREDADHSGRRPGFQPSAAAAGHHRAAARLAREHCPAATTAAGLGPDAGPALALVDWIARRTTVAGDFRRRPGGRDASGTGPAPFAAGESFDLILCLDLPGRAERPEVLLRGLLEIGGRVIVSVPLAGTDAAADAEEPGDVDPLLLQRWARRRWLASEMVHEGGLSRLVAVFRGGGAASPWDFGDSEEDRSWMGGMAAAIDAVRLPRRRPRSDRVLKAESRPDDPLRREVVGTVGVYIVRALLGAMGFDEGRKFGWRLEHKLVQARVFNHYLGREFPASWGVDSLIRRGLADPLIDALLARRVIAKEALGHLSGDYGEPEATHEVLASLMRDGRPPAASAPAEEAWVIQERLEIEHEYRVHSLEDLVLPGMTFSRYGPFCVPGDRDEVNAYVASILARLPDALVGESLYAWDIARVAGGGLRVVEANLVGFHPVYERGFQASGFFQYHPQGPPLLVDLLRHAESTYNVRFELLGDWSGEPNRHALYLRVFRHYLDRPPIHAVPSGERPAALPAPERVDAVLHLRAEELPRFALLRDSIASTGAPIGTLHVAVPDAEIEAVMAHGATSGPGCVLVPESELVPMRPGPDGPPDRALGQVARLALAARIGEEFCLDLAPDVVSVRRFRVSDLIREGKAFHSRAIGAERADRYRRAEELLGLRRSGWAHGTLPFLFVKRTVLAMLDYLASRAAAAPGGDGDWRGYLLRRAEWDLGEAYFTFAEAFGLEERDYFPGEWGLAGNCAWSVEDWETWDPSASFEEYISFYFSVLRVGRVPAGTIRRRLAPHLGTGILGPQRKDD</sequence>
<dbReference type="AlphaFoldDB" id="A0A5B9WES8"/>
<protein>
    <submittedName>
        <fullName evidence="2">Uncharacterized protein</fullName>
    </submittedName>
</protein>
<gene>
    <name evidence="2" type="ORF">OJF2_71580</name>
</gene>
<proteinExistence type="predicted"/>